<dbReference type="SUPFAM" id="SSF48613">
    <property type="entry name" value="Heme oxygenase-like"/>
    <property type="match status" value="1"/>
</dbReference>
<name>A0A7X3CPR9_9BACL</name>
<comment type="caution">
    <text evidence="2">The sequence shown here is derived from an EMBL/GenBank/DDBJ whole genome shotgun (WGS) entry which is preliminary data.</text>
</comment>
<dbReference type="InterPro" id="IPR016084">
    <property type="entry name" value="Haem_Oase-like_multi-hlx"/>
</dbReference>
<proteinExistence type="predicted"/>
<dbReference type="Pfam" id="PF14518">
    <property type="entry name" value="Haem_oxygenas_2"/>
    <property type="match status" value="1"/>
</dbReference>
<dbReference type="Proteomes" id="UP000447876">
    <property type="component" value="Unassembled WGS sequence"/>
</dbReference>
<dbReference type="EMBL" id="WNZW01000020">
    <property type="protein sequence ID" value="MUG48103.1"/>
    <property type="molecule type" value="Genomic_DNA"/>
</dbReference>
<dbReference type="Gene3D" id="1.20.910.10">
    <property type="entry name" value="Heme oxygenase-like"/>
    <property type="match status" value="1"/>
</dbReference>
<keyword evidence="1" id="KW-0560">Oxidoreductase</keyword>
<dbReference type="PANTHER" id="PTHR40279">
    <property type="entry name" value="PQQC-LIKE PROTEIN"/>
    <property type="match status" value="1"/>
</dbReference>
<accession>A0A7X3CPR9</accession>
<organism evidence="2 3">
    <name type="scientific">Paenibacillus woosongensis</name>
    <dbReference type="NCBI Taxonomy" id="307580"/>
    <lineage>
        <taxon>Bacteria</taxon>
        <taxon>Bacillati</taxon>
        <taxon>Bacillota</taxon>
        <taxon>Bacilli</taxon>
        <taxon>Bacillales</taxon>
        <taxon>Paenibacillaceae</taxon>
        <taxon>Paenibacillus</taxon>
    </lineage>
</organism>
<dbReference type="GO" id="GO:0016491">
    <property type="term" value="F:oxidoreductase activity"/>
    <property type="evidence" value="ECO:0007669"/>
    <property type="project" value="UniProtKB-KW"/>
</dbReference>
<dbReference type="AlphaFoldDB" id="A0A7X3CPR9"/>
<dbReference type="RefSeq" id="WP_155613454.1">
    <property type="nucleotide sequence ID" value="NZ_WNZW01000020.1"/>
</dbReference>
<dbReference type="SMART" id="SM01236">
    <property type="entry name" value="Haem_oxygenase_2"/>
    <property type="match status" value="1"/>
</dbReference>
<evidence type="ECO:0000313" key="2">
    <source>
        <dbReference type="EMBL" id="MUG48103.1"/>
    </source>
</evidence>
<protein>
    <recommendedName>
        <fullName evidence="4">Iron-containing redox enzyme family protein</fullName>
    </recommendedName>
</protein>
<gene>
    <name evidence="2" type="ORF">GNP95_24475</name>
</gene>
<dbReference type="InterPro" id="IPR039068">
    <property type="entry name" value="PqqC-like"/>
</dbReference>
<evidence type="ECO:0000256" key="1">
    <source>
        <dbReference type="ARBA" id="ARBA00023002"/>
    </source>
</evidence>
<evidence type="ECO:0000313" key="3">
    <source>
        <dbReference type="Proteomes" id="UP000447876"/>
    </source>
</evidence>
<evidence type="ECO:0008006" key="4">
    <source>
        <dbReference type="Google" id="ProtNLM"/>
    </source>
</evidence>
<reference evidence="2 3" key="1">
    <citation type="submission" date="2019-11" db="EMBL/GenBank/DDBJ databases">
        <title>Draft genome sequences of five Paenibacillus species of dairy origin.</title>
        <authorList>
            <person name="Olajide A.M."/>
            <person name="Chen S."/>
            <person name="Lapointe G."/>
        </authorList>
    </citation>
    <scope>NUCLEOTIDE SEQUENCE [LARGE SCALE GENOMIC DNA]</scope>
    <source>
        <strain evidence="2 3">12CR55</strain>
    </source>
</reference>
<sequence length="351" mass="40756">MSNRQLPEMIFDSSVQFHELVHALIEWPELYSHMKQNPEDANEAVKLALQTVEDYKAGKEAAYYSLHRALDLLYSLNIHPMEQKPVFNQYDPTLMRIQKELEEAWEAYEDSRFPDIDIPTDTKEFQRWFMRTILDHEAANHQLYAYLEESCSKEEMSYFFSQEITVDSRFDDLVALAQIGTSEVIKMELAENYWDEMGNGEMDKVHTVMFNYLLDELGLLNDTNTLSLVEGASWQSLAVGNTLLYSALYRKNLYRALGCLGAVELVAPKRFSRLVKGFKRLGISEKGREYHTLHIQIDTRHGHGWVKNAIVPIIKDNPEARIEIVKGAFLRLNTSMDYCNKIYERFSKVSV</sequence>
<dbReference type="PANTHER" id="PTHR40279:SF3">
    <property type="entry name" value="4-AMINOBENZOATE SYNTHASE"/>
    <property type="match status" value="1"/>
</dbReference>
<dbReference type="OrthoDB" id="277294at2"/>